<dbReference type="InterPro" id="IPR010679">
    <property type="entry name" value="DUF1254"/>
</dbReference>
<feature type="transmembrane region" description="Helical" evidence="1">
    <location>
        <begin position="6"/>
        <end position="27"/>
    </location>
</feature>
<dbReference type="AlphaFoldDB" id="A0A381UK46"/>
<accession>A0A381UK46</accession>
<keyword evidence="1" id="KW-1133">Transmembrane helix</keyword>
<evidence type="ECO:0000259" key="2">
    <source>
        <dbReference type="Pfam" id="PF06863"/>
    </source>
</evidence>
<keyword evidence="1" id="KW-0472">Membrane</keyword>
<dbReference type="Pfam" id="PF06863">
    <property type="entry name" value="DUF1254"/>
    <property type="match status" value="1"/>
</dbReference>
<keyword evidence="1" id="KW-0812">Transmembrane</keyword>
<reference evidence="3" key="1">
    <citation type="submission" date="2018-05" db="EMBL/GenBank/DDBJ databases">
        <authorList>
            <person name="Lanie J.A."/>
            <person name="Ng W.-L."/>
            <person name="Kazmierczak K.M."/>
            <person name="Andrzejewski T.M."/>
            <person name="Davidsen T.M."/>
            <person name="Wayne K.J."/>
            <person name="Tettelin H."/>
            <person name="Glass J.I."/>
            <person name="Rusch D."/>
            <person name="Podicherti R."/>
            <person name="Tsui H.-C.T."/>
            <person name="Winkler M.E."/>
        </authorList>
    </citation>
    <scope>NUCLEOTIDE SEQUENCE</scope>
</reference>
<protein>
    <recommendedName>
        <fullName evidence="2">DUF1254 domain-containing protein</fullName>
    </recommendedName>
</protein>
<dbReference type="SUPFAM" id="SSF160935">
    <property type="entry name" value="VPA0735-like"/>
    <property type="match status" value="1"/>
</dbReference>
<gene>
    <name evidence="3" type="ORF">METZ01_LOCUS80017</name>
</gene>
<proteinExistence type="predicted"/>
<evidence type="ECO:0000256" key="1">
    <source>
        <dbReference type="SAM" id="Phobius"/>
    </source>
</evidence>
<dbReference type="EMBL" id="UINC01006378">
    <property type="protein sequence ID" value="SVA27163.1"/>
    <property type="molecule type" value="Genomic_DNA"/>
</dbReference>
<feature type="domain" description="DUF1254" evidence="2">
    <location>
        <begin position="70"/>
        <end position="172"/>
    </location>
</feature>
<name>A0A381UK46_9ZZZZ</name>
<evidence type="ECO:0000313" key="3">
    <source>
        <dbReference type="EMBL" id="SVA27163.1"/>
    </source>
</evidence>
<organism evidence="3">
    <name type="scientific">marine metagenome</name>
    <dbReference type="NCBI Taxonomy" id="408172"/>
    <lineage>
        <taxon>unclassified sequences</taxon>
        <taxon>metagenomes</taxon>
        <taxon>ecological metagenomes</taxon>
    </lineage>
</organism>
<sequence length="183" mass="21436">MLNWIIKFFTAAVLAHTFFLWIGPYIVMSKLDKDLERARTEYRPECGERWVEGVVYSNPACLSDVASSRKPNPDFIYTLIPYDLKEGNLRVSAPVPSDDRYWSIHAHNRNTDAFYKITNTEIDGDRFEFLVTRDRNLKTELPVAYASSNKGIILFRLTMKNFSEYSVLDEFRRSTNRKYVENL</sequence>